<evidence type="ECO:0008006" key="3">
    <source>
        <dbReference type="Google" id="ProtNLM"/>
    </source>
</evidence>
<dbReference type="EMBL" id="FUEG01000007">
    <property type="protein sequence ID" value="SJL06794.1"/>
    <property type="molecule type" value="Genomic_DNA"/>
</dbReference>
<accession>A0A284RDH3</accession>
<proteinExistence type="predicted"/>
<reference evidence="2" key="1">
    <citation type="journal article" date="2017" name="Nat. Ecol. Evol.">
        <title>Genome expansion and lineage-specific genetic innovations in the forest pathogenic fungi Armillaria.</title>
        <authorList>
            <person name="Sipos G."/>
            <person name="Prasanna A.N."/>
            <person name="Walter M.C."/>
            <person name="O'Connor E."/>
            <person name="Balint B."/>
            <person name="Krizsan K."/>
            <person name="Kiss B."/>
            <person name="Hess J."/>
            <person name="Varga T."/>
            <person name="Slot J."/>
            <person name="Riley R."/>
            <person name="Boka B."/>
            <person name="Rigling D."/>
            <person name="Barry K."/>
            <person name="Lee J."/>
            <person name="Mihaltcheva S."/>
            <person name="LaButti K."/>
            <person name="Lipzen A."/>
            <person name="Waldron R."/>
            <person name="Moloney N.M."/>
            <person name="Sperisen C."/>
            <person name="Kredics L."/>
            <person name="Vagvoelgyi C."/>
            <person name="Patrignani A."/>
            <person name="Fitzpatrick D."/>
            <person name="Nagy I."/>
            <person name="Doyle S."/>
            <person name="Anderson J.B."/>
            <person name="Grigoriev I.V."/>
            <person name="Gueldener U."/>
            <person name="Muensterkoetter M."/>
            <person name="Nagy L.G."/>
        </authorList>
    </citation>
    <scope>NUCLEOTIDE SEQUENCE [LARGE SCALE GENOMIC DNA]</scope>
    <source>
        <strain evidence="2">C18/9</strain>
    </source>
</reference>
<evidence type="ECO:0000313" key="1">
    <source>
        <dbReference type="EMBL" id="SJL06794.1"/>
    </source>
</evidence>
<gene>
    <name evidence="1" type="ORF">ARMOST_10136</name>
</gene>
<evidence type="ECO:0000313" key="2">
    <source>
        <dbReference type="Proteomes" id="UP000219338"/>
    </source>
</evidence>
<dbReference type="Proteomes" id="UP000219338">
    <property type="component" value="Unassembled WGS sequence"/>
</dbReference>
<keyword evidence="2" id="KW-1185">Reference proteome</keyword>
<dbReference type="OrthoDB" id="20105at2759"/>
<name>A0A284RDH3_ARMOS</name>
<sequence length="114" mass="12528">MSFRPTLAVLSKESSTQWIACQCHDHDVKQRVSSYKYRNAFNFLEVDSQLSFLDLGVAPPGGWSQAVSQHSGPADSPCPGSDYDPLIIDNINMKDRSESRGRGTVVAVDLQVKA</sequence>
<protein>
    <recommendedName>
        <fullName evidence="3">Ribosomal RNA methyltransferase FtsJ domain-containing protein</fullName>
    </recommendedName>
</protein>
<organism evidence="1 2">
    <name type="scientific">Armillaria ostoyae</name>
    <name type="common">Armillaria root rot fungus</name>
    <dbReference type="NCBI Taxonomy" id="47428"/>
    <lineage>
        <taxon>Eukaryota</taxon>
        <taxon>Fungi</taxon>
        <taxon>Dikarya</taxon>
        <taxon>Basidiomycota</taxon>
        <taxon>Agaricomycotina</taxon>
        <taxon>Agaricomycetes</taxon>
        <taxon>Agaricomycetidae</taxon>
        <taxon>Agaricales</taxon>
        <taxon>Marasmiineae</taxon>
        <taxon>Physalacriaceae</taxon>
        <taxon>Armillaria</taxon>
    </lineage>
</organism>
<dbReference type="STRING" id="47428.A0A284RDH3"/>
<dbReference type="AlphaFoldDB" id="A0A284RDH3"/>